<keyword evidence="1" id="KW-0614">Plasmid</keyword>
<dbReference type="Proteomes" id="UP000002154">
    <property type="component" value="Plasmid pBWB403"/>
</dbReference>
<organism evidence="1 2">
    <name type="scientific">Bacillus mycoides (strain KBAB4)</name>
    <name type="common">Bacillus weihenstephanensis</name>
    <dbReference type="NCBI Taxonomy" id="315730"/>
    <lineage>
        <taxon>Bacteria</taxon>
        <taxon>Bacillati</taxon>
        <taxon>Bacillota</taxon>
        <taxon>Bacilli</taxon>
        <taxon>Bacillales</taxon>
        <taxon>Bacillaceae</taxon>
        <taxon>Bacillus</taxon>
        <taxon>Bacillus cereus group</taxon>
    </lineage>
</organism>
<evidence type="ECO:0000313" key="2">
    <source>
        <dbReference type="Proteomes" id="UP000002154"/>
    </source>
</evidence>
<sequence length="119" mass="13575">MCMQNGGVQQGEVFIKMFAGVRNGLMAYLGSELWQTYSALATYMDRDGYCYPSQSQLARAMGVRRETAGIRIRRLCEVEWQGEKLVTAIKGRHEGNQFSNTRYLINPNVAFRFSTELHP</sequence>
<dbReference type="KEGG" id="bwe:BcerKBAB4_5319"/>
<evidence type="ECO:0000313" key="1">
    <source>
        <dbReference type="EMBL" id="ABY46813.1"/>
    </source>
</evidence>
<evidence type="ECO:0008006" key="3">
    <source>
        <dbReference type="Google" id="ProtNLM"/>
    </source>
</evidence>
<name>A9VVJ8_BACMK</name>
<accession>A9VVJ8</accession>
<dbReference type="AlphaFoldDB" id="A9VVJ8"/>
<dbReference type="HOGENOM" id="CLU_145296_0_0_9"/>
<geneLocation type="plasmid" evidence="1 2">
    <name>pBWB403</name>
</geneLocation>
<proteinExistence type="predicted"/>
<reference evidence="1 2" key="1">
    <citation type="journal article" date="2008" name="Chem. Biol. Interact.">
        <title>Extending the Bacillus cereus group genomics to putative food-borne pathogens of different toxicity.</title>
        <authorList>
            <person name="Lapidus A."/>
            <person name="Goltsman E."/>
            <person name="Auger S."/>
            <person name="Galleron N."/>
            <person name="Segurens B."/>
            <person name="Dossat C."/>
            <person name="Land M.L."/>
            <person name="Broussolle V."/>
            <person name="Brillard J."/>
            <person name="Guinebretiere M.H."/>
            <person name="Sanchis V."/>
            <person name="Nguen-The C."/>
            <person name="Lereclus D."/>
            <person name="Richardson P."/>
            <person name="Wincker P."/>
            <person name="Weissenbach J."/>
            <person name="Ehrlich S.D."/>
            <person name="Sorokin A."/>
        </authorList>
    </citation>
    <scope>NUCLEOTIDE SEQUENCE [LARGE SCALE GENOMIC DNA]</scope>
    <source>
        <strain evidence="2">KBAB4</strain>
        <plasmid evidence="1 2">pBWB403</plasmid>
    </source>
</reference>
<protein>
    <recommendedName>
        <fullName evidence="3">Helix-turn-helix domain-containing protein</fullName>
    </recommendedName>
</protein>
<dbReference type="RefSeq" id="WP_012260050.1">
    <property type="nucleotide sequence ID" value="NC_010182.1"/>
</dbReference>
<gene>
    <name evidence="1" type="ordered locus">BcerKBAB4_5319</name>
</gene>
<dbReference type="Pfam" id="PF13730">
    <property type="entry name" value="HTH_36"/>
    <property type="match status" value="1"/>
</dbReference>
<dbReference type="EMBL" id="CP000906">
    <property type="protein sequence ID" value="ABY46813.1"/>
    <property type="molecule type" value="Genomic_DNA"/>
</dbReference>